<proteinExistence type="predicted"/>
<evidence type="ECO:0000313" key="3">
    <source>
        <dbReference type="Proteomes" id="UP000517916"/>
    </source>
</evidence>
<reference evidence="2 3" key="1">
    <citation type="submission" date="2020-08" db="EMBL/GenBank/DDBJ databases">
        <title>Genomic Encyclopedia of Archaeal and Bacterial Type Strains, Phase II (KMG-II): from individual species to whole genera.</title>
        <authorList>
            <person name="Goeker M."/>
        </authorList>
    </citation>
    <scope>NUCLEOTIDE SEQUENCE [LARGE SCALE GENOMIC DNA]</scope>
    <source>
        <strain evidence="2 3">DSM 43850</strain>
    </source>
</reference>
<evidence type="ECO:0000256" key="1">
    <source>
        <dbReference type="SAM" id="Phobius"/>
    </source>
</evidence>
<evidence type="ECO:0000313" key="2">
    <source>
        <dbReference type="EMBL" id="MBA8930126.1"/>
    </source>
</evidence>
<organism evidence="2 3">
    <name type="scientific">Kutzneria viridogrisea</name>
    <dbReference type="NCBI Taxonomy" id="47990"/>
    <lineage>
        <taxon>Bacteria</taxon>
        <taxon>Bacillati</taxon>
        <taxon>Actinomycetota</taxon>
        <taxon>Actinomycetes</taxon>
        <taxon>Pseudonocardiales</taxon>
        <taxon>Pseudonocardiaceae</taxon>
        <taxon>Kutzneria</taxon>
    </lineage>
</organism>
<feature type="transmembrane region" description="Helical" evidence="1">
    <location>
        <begin position="48"/>
        <end position="72"/>
    </location>
</feature>
<gene>
    <name evidence="2" type="ORF">BC739_007359</name>
</gene>
<sequence length="74" mass="7603">MNVNWFALAEVLVVGLGTVACVVILFATGIRGMSQRVVARAQGGTGSAGLTVAVSCFSACSLIVLYGLYLIVSH</sequence>
<evidence type="ECO:0008006" key="4">
    <source>
        <dbReference type="Google" id="ProtNLM"/>
    </source>
</evidence>
<dbReference type="RefSeq" id="WP_025354701.1">
    <property type="nucleotide sequence ID" value="NZ_BAAABQ010000019.1"/>
</dbReference>
<dbReference type="EMBL" id="JACJID010000006">
    <property type="protein sequence ID" value="MBA8930126.1"/>
    <property type="molecule type" value="Genomic_DNA"/>
</dbReference>
<keyword evidence="1" id="KW-0472">Membrane</keyword>
<keyword evidence="1" id="KW-0812">Transmembrane</keyword>
<accession>A0ABR6BU24</accession>
<protein>
    <recommendedName>
        <fullName evidence="4">Secreted protein</fullName>
    </recommendedName>
</protein>
<feature type="transmembrane region" description="Helical" evidence="1">
    <location>
        <begin position="6"/>
        <end position="27"/>
    </location>
</feature>
<dbReference type="Proteomes" id="UP000517916">
    <property type="component" value="Unassembled WGS sequence"/>
</dbReference>
<keyword evidence="3" id="KW-1185">Reference proteome</keyword>
<name>A0ABR6BU24_9PSEU</name>
<comment type="caution">
    <text evidence="2">The sequence shown here is derived from an EMBL/GenBank/DDBJ whole genome shotgun (WGS) entry which is preliminary data.</text>
</comment>
<keyword evidence="1" id="KW-1133">Transmembrane helix</keyword>